<keyword evidence="6" id="KW-1185">Reference proteome</keyword>
<sequence length="394" mass="42568">MSNRKLSLIPLAAALALSLSAPTQACTSLTYTDANGSVYLGRTLELSADLPYQLLYVPAGHAFRSQVPGQRALTYEAKYPLFGVTMPDRLPTADSPLGVGDLKLMEGFNNQGLTFSLLAYPSAAGPQDSVAMTRRVLSALDLGSWILAQHANVDEVKQALTRQTVMLAPLAAIGGALPPFHYVVHDRGGASIVIEFNKGQMTVHDNPVGVMTNGPEFEWHLTNLNNYTFLSNLDQPTATFGDFTATQPDSGIATAGLPASNTSVGRFVRAVYYSKFAEKVDDPDAAVITLGRIMNNFDRPKGITIDEREGGGEHMDLTALVSDASQYSTEFTSWTNLTDLSRNRFHIRTYDSLNYTMIDLEQLSQTDGVRILPLKRLDASTPDGTSAVIAGMAP</sequence>
<dbReference type="InterPro" id="IPR029055">
    <property type="entry name" value="Ntn_hydrolases_N"/>
</dbReference>
<dbReference type="AlphaFoldDB" id="A0A5C8KL28"/>
<dbReference type="Pfam" id="PF02275">
    <property type="entry name" value="CBAH"/>
    <property type="match status" value="1"/>
</dbReference>
<dbReference type="RefSeq" id="WP_147892070.1">
    <property type="nucleotide sequence ID" value="NZ_VRTS01000007.1"/>
</dbReference>
<evidence type="ECO:0000313" key="6">
    <source>
        <dbReference type="Proteomes" id="UP000321248"/>
    </source>
</evidence>
<dbReference type="InterPro" id="IPR029132">
    <property type="entry name" value="CBAH/NAAA_C"/>
</dbReference>
<dbReference type="PANTHER" id="PTHR35527:SF2">
    <property type="entry name" value="HYDROLASE"/>
    <property type="match status" value="1"/>
</dbReference>
<name>A0A5C8KL28_9GAMM</name>
<protein>
    <submittedName>
        <fullName evidence="5">Linear amide C-N hydrolase</fullName>
    </submittedName>
</protein>
<evidence type="ECO:0000256" key="1">
    <source>
        <dbReference type="ARBA" id="ARBA00006625"/>
    </source>
</evidence>
<keyword evidence="3" id="KW-0732">Signal</keyword>
<dbReference type="OrthoDB" id="9794717at2"/>
<evidence type="ECO:0000259" key="4">
    <source>
        <dbReference type="Pfam" id="PF02275"/>
    </source>
</evidence>
<feature type="domain" description="Choloylglycine hydrolase/NAAA C-terminal" evidence="4">
    <location>
        <begin position="26"/>
        <end position="362"/>
    </location>
</feature>
<reference evidence="5 6" key="1">
    <citation type="submission" date="2019-08" db="EMBL/GenBank/DDBJ databases">
        <authorList>
            <person name="Karlyshev A.V."/>
        </authorList>
    </citation>
    <scope>NUCLEOTIDE SEQUENCE [LARGE SCALE GENOMIC DNA]</scope>
    <source>
        <strain evidence="5 6">Alg18-2.2</strain>
    </source>
</reference>
<dbReference type="PANTHER" id="PTHR35527">
    <property type="entry name" value="CHOLOYLGLYCINE HYDROLASE"/>
    <property type="match status" value="1"/>
</dbReference>
<feature type="chain" id="PRO_5022957784" evidence="3">
    <location>
        <begin position="26"/>
        <end position="394"/>
    </location>
</feature>
<dbReference type="GO" id="GO:0016787">
    <property type="term" value="F:hydrolase activity"/>
    <property type="evidence" value="ECO:0007669"/>
    <property type="project" value="UniProtKB-KW"/>
</dbReference>
<proteinExistence type="inferred from homology"/>
<evidence type="ECO:0000256" key="2">
    <source>
        <dbReference type="ARBA" id="ARBA00022801"/>
    </source>
</evidence>
<evidence type="ECO:0000256" key="3">
    <source>
        <dbReference type="SAM" id="SignalP"/>
    </source>
</evidence>
<comment type="similarity">
    <text evidence="1">Belongs to the peptidase C59 family.</text>
</comment>
<dbReference type="EMBL" id="VRTS01000007">
    <property type="protein sequence ID" value="TXK61027.1"/>
    <property type="molecule type" value="Genomic_DNA"/>
</dbReference>
<accession>A0A5C8KL28</accession>
<keyword evidence="2 5" id="KW-0378">Hydrolase</keyword>
<evidence type="ECO:0000313" key="5">
    <source>
        <dbReference type="EMBL" id="TXK61027.1"/>
    </source>
</evidence>
<dbReference type="Proteomes" id="UP000321248">
    <property type="component" value="Unassembled WGS sequence"/>
</dbReference>
<dbReference type="InterPro" id="IPR052193">
    <property type="entry name" value="Peptidase_C59"/>
</dbReference>
<dbReference type="SUPFAM" id="SSF56235">
    <property type="entry name" value="N-terminal nucleophile aminohydrolases (Ntn hydrolases)"/>
    <property type="match status" value="1"/>
</dbReference>
<comment type="caution">
    <text evidence="5">The sequence shown here is derived from an EMBL/GenBank/DDBJ whole genome shotgun (WGS) entry which is preliminary data.</text>
</comment>
<gene>
    <name evidence="5" type="ORF">FU658_10665</name>
</gene>
<organism evidence="5 6">
    <name type="scientific">Alkalisalibacterium limincola</name>
    <dbReference type="NCBI Taxonomy" id="2699169"/>
    <lineage>
        <taxon>Bacteria</taxon>
        <taxon>Pseudomonadati</taxon>
        <taxon>Pseudomonadota</taxon>
        <taxon>Gammaproteobacteria</taxon>
        <taxon>Lysobacterales</taxon>
        <taxon>Lysobacteraceae</taxon>
        <taxon>Alkalisalibacterium</taxon>
    </lineage>
</organism>
<dbReference type="Gene3D" id="3.60.60.10">
    <property type="entry name" value="Penicillin V Acylase, Chain A"/>
    <property type="match status" value="1"/>
</dbReference>
<feature type="signal peptide" evidence="3">
    <location>
        <begin position="1"/>
        <end position="25"/>
    </location>
</feature>